<dbReference type="STRING" id="1802401.A3B21_05115"/>
<dbReference type="GO" id="GO:0003677">
    <property type="term" value="F:DNA binding"/>
    <property type="evidence" value="ECO:0007669"/>
    <property type="project" value="InterPro"/>
</dbReference>
<reference evidence="10 11" key="1">
    <citation type="journal article" date="2016" name="Nat. Commun.">
        <title>Thousands of microbial genomes shed light on interconnected biogeochemical processes in an aquifer system.</title>
        <authorList>
            <person name="Anantharaman K."/>
            <person name="Brown C.T."/>
            <person name="Hug L.A."/>
            <person name="Sharon I."/>
            <person name="Castelle C.J."/>
            <person name="Probst A.J."/>
            <person name="Thomas B.C."/>
            <person name="Singh A."/>
            <person name="Wilkins M.J."/>
            <person name="Karaoz U."/>
            <person name="Brodie E.L."/>
            <person name="Williams K.H."/>
            <person name="Hubbard S.S."/>
            <person name="Banfield J.F."/>
        </authorList>
    </citation>
    <scope>NUCLEOTIDE SEQUENCE [LARGE SCALE GENOMIC DNA]</scope>
</reference>
<evidence type="ECO:0000259" key="9">
    <source>
        <dbReference type="SMART" id="SM00483"/>
    </source>
</evidence>
<dbReference type="Gene3D" id="3.20.20.140">
    <property type="entry name" value="Metal-dependent hydrolases"/>
    <property type="match status" value="1"/>
</dbReference>
<keyword evidence="6" id="KW-0234">DNA repair</keyword>
<dbReference type="Pfam" id="PF14791">
    <property type="entry name" value="DNA_pol_B_thumb"/>
    <property type="match status" value="1"/>
</dbReference>
<evidence type="ECO:0000256" key="5">
    <source>
        <dbReference type="ARBA" id="ARBA00022932"/>
    </source>
</evidence>
<dbReference type="SUPFAM" id="SSF47781">
    <property type="entry name" value="RuvA domain 2-like"/>
    <property type="match status" value="1"/>
</dbReference>
<dbReference type="AlphaFoldDB" id="A0A1F7UUY2"/>
<dbReference type="InterPro" id="IPR029398">
    <property type="entry name" value="PolB_thumb"/>
</dbReference>
<dbReference type="GO" id="GO:0003887">
    <property type="term" value="F:DNA-directed DNA polymerase activity"/>
    <property type="evidence" value="ECO:0007669"/>
    <property type="project" value="UniProtKB-KW"/>
</dbReference>
<dbReference type="InterPro" id="IPR003141">
    <property type="entry name" value="Pol/His_phosphatase_N"/>
</dbReference>
<dbReference type="InterPro" id="IPR027421">
    <property type="entry name" value="DNA_pol_lamdba_lyase_dom_sf"/>
</dbReference>
<evidence type="ECO:0000313" key="10">
    <source>
        <dbReference type="EMBL" id="OGL82066.1"/>
    </source>
</evidence>
<dbReference type="CDD" id="cd00141">
    <property type="entry name" value="NT_POLXc"/>
    <property type="match status" value="1"/>
</dbReference>
<dbReference type="PRINTS" id="PR00869">
    <property type="entry name" value="DNAPOLX"/>
</dbReference>
<name>A0A1F7UUY2_9BACT</name>
<dbReference type="InterPro" id="IPR022312">
    <property type="entry name" value="DNA_pol_X"/>
</dbReference>
<dbReference type="GO" id="GO:0006281">
    <property type="term" value="P:DNA repair"/>
    <property type="evidence" value="ECO:0007669"/>
    <property type="project" value="UniProtKB-KW"/>
</dbReference>
<evidence type="ECO:0000256" key="7">
    <source>
        <dbReference type="ARBA" id="ARBA00049244"/>
    </source>
</evidence>
<keyword evidence="2" id="KW-0808">Transferase</keyword>
<dbReference type="SMART" id="SM00481">
    <property type="entry name" value="POLIIIAc"/>
    <property type="match status" value="1"/>
</dbReference>
<dbReference type="GO" id="GO:0008270">
    <property type="term" value="F:zinc ion binding"/>
    <property type="evidence" value="ECO:0007669"/>
    <property type="project" value="TreeGrafter"/>
</dbReference>
<keyword evidence="4" id="KW-0227">DNA damage</keyword>
<dbReference type="Gene3D" id="1.10.150.20">
    <property type="entry name" value="5' to 3' exonuclease, C-terminal subdomain"/>
    <property type="match status" value="1"/>
</dbReference>
<feature type="domain" description="DNA-directed DNA polymerase X" evidence="9">
    <location>
        <begin position="4"/>
        <end position="338"/>
    </location>
</feature>
<evidence type="ECO:0000256" key="6">
    <source>
        <dbReference type="ARBA" id="ARBA00023204"/>
    </source>
</evidence>
<dbReference type="PANTHER" id="PTHR36928:SF1">
    <property type="entry name" value="PHOSPHATASE YCDX-RELATED"/>
    <property type="match status" value="1"/>
</dbReference>
<dbReference type="InterPro" id="IPR022311">
    <property type="entry name" value="PolX-like"/>
</dbReference>
<organism evidence="10 11">
    <name type="scientific">Candidatus Uhrbacteria bacterium RIFCSPLOWO2_01_FULL_47_24</name>
    <dbReference type="NCBI Taxonomy" id="1802401"/>
    <lineage>
        <taxon>Bacteria</taxon>
        <taxon>Candidatus Uhriibacteriota</taxon>
    </lineage>
</organism>
<dbReference type="InterPro" id="IPR050243">
    <property type="entry name" value="PHP_phosphatase"/>
</dbReference>
<dbReference type="InterPro" id="IPR002054">
    <property type="entry name" value="DNA-dir_DNA_pol_X"/>
</dbReference>
<dbReference type="PANTHER" id="PTHR36928">
    <property type="entry name" value="PHOSPHATASE YCDX-RELATED"/>
    <property type="match status" value="1"/>
</dbReference>
<gene>
    <name evidence="10" type="ORF">A3B21_05115</name>
</gene>
<dbReference type="Gene3D" id="3.30.210.10">
    <property type="entry name" value="DNA polymerase, thumb domain"/>
    <property type="match status" value="1"/>
</dbReference>
<dbReference type="InterPro" id="IPR047967">
    <property type="entry name" value="PolX_PHP"/>
</dbReference>
<protein>
    <recommendedName>
        <fullName evidence="1">DNA-directed DNA polymerase</fullName>
        <ecNumber evidence="1">2.7.7.7</ecNumber>
    </recommendedName>
</protein>
<dbReference type="InterPro" id="IPR002008">
    <property type="entry name" value="DNA_pol_X_beta-like"/>
</dbReference>
<keyword evidence="3" id="KW-0548">Nucleotidyltransferase</keyword>
<dbReference type="Proteomes" id="UP000176897">
    <property type="component" value="Unassembled WGS sequence"/>
</dbReference>
<dbReference type="SUPFAM" id="SSF89550">
    <property type="entry name" value="PHP domain-like"/>
    <property type="match status" value="1"/>
</dbReference>
<comment type="catalytic activity">
    <reaction evidence="7">
        <text>DNA(n) + a 2'-deoxyribonucleoside 5'-triphosphate = DNA(n+1) + diphosphate</text>
        <dbReference type="Rhea" id="RHEA:22508"/>
        <dbReference type="Rhea" id="RHEA-COMP:17339"/>
        <dbReference type="Rhea" id="RHEA-COMP:17340"/>
        <dbReference type="ChEBI" id="CHEBI:33019"/>
        <dbReference type="ChEBI" id="CHEBI:61560"/>
        <dbReference type="ChEBI" id="CHEBI:173112"/>
        <dbReference type="EC" id="2.7.7.7"/>
    </reaction>
</comment>
<dbReference type="InterPro" id="IPR010994">
    <property type="entry name" value="RuvA_2-like"/>
</dbReference>
<dbReference type="PRINTS" id="PR00870">
    <property type="entry name" value="DNAPOLXBETA"/>
</dbReference>
<dbReference type="Gene3D" id="3.30.460.10">
    <property type="entry name" value="Beta Polymerase, domain 2"/>
    <property type="match status" value="1"/>
</dbReference>
<dbReference type="NCBIfam" id="NF006375">
    <property type="entry name" value="PRK08609.1"/>
    <property type="match status" value="1"/>
</dbReference>
<dbReference type="SUPFAM" id="SSF47802">
    <property type="entry name" value="DNA polymerase beta, N-terminal domain-like"/>
    <property type="match status" value="1"/>
</dbReference>
<dbReference type="EC" id="2.7.7.7" evidence="1"/>
<dbReference type="GO" id="GO:0005829">
    <property type="term" value="C:cytosol"/>
    <property type="evidence" value="ECO:0007669"/>
    <property type="project" value="TreeGrafter"/>
</dbReference>
<evidence type="ECO:0000259" key="8">
    <source>
        <dbReference type="SMART" id="SM00481"/>
    </source>
</evidence>
<dbReference type="InterPro" id="IPR016195">
    <property type="entry name" value="Pol/histidinol_Pase-like"/>
</dbReference>
<evidence type="ECO:0000256" key="2">
    <source>
        <dbReference type="ARBA" id="ARBA00022679"/>
    </source>
</evidence>
<evidence type="ECO:0000256" key="1">
    <source>
        <dbReference type="ARBA" id="ARBA00012417"/>
    </source>
</evidence>
<dbReference type="Pfam" id="PF14716">
    <property type="entry name" value="HHH_8"/>
    <property type="match status" value="1"/>
</dbReference>
<proteinExistence type="predicted"/>
<sequence length="603" mass="67747">MRHLSNHDIARVLNEMAVLYEMEDVEFKPRAYERVAMSIEALDREVTDIYTEGGIKALHTIPNVGEGIAAHIELLLKKGTFPEYERLKKKFPIKLDELMGIGGLGPKSIKTLYRKLKIKDLKGLEQAAREHKIDKLAHFGEKSERKILKGIEFLKKGTGRFLLGSIDSLVRAMEERLRRVPGVRHVTTAGSYRRRQETIGDIDILVSVKDMGKLSFRRDGSSASKLMDTFVNMPEVSEVLAHGLTKSMVRLKDSIQADVRVLPENVYGAALQYFTGSKEHNVEVRKIAIKKGLKLSEYGVFAIKALKHKNIKTPVAGRTEEEVYKALGMEWMPPELRTASGEIEAARAGKLPKLIPYGSLRGDLQVQSNWTDGHDTIEAMSKAAATAGLEYIAITDHTKGLAMTRGLDEKRLLQQRKEIDRINKKLHATRYTLQVLKGTECNILKDGKLDLADSALKKLDIVAVAVHSHFNLSERAQTERIIRAMKNPFVNILFHPTGRKIQKREPYAVNMNKIIRAAVQYGVALEVNAAPERLDLKDLHIREAVEAGAKLVIDSDAHAAAHFKWLDFGIAQARRGWATAKDVLNTLPCEEFLKALKRLKNEQ</sequence>
<evidence type="ECO:0000256" key="3">
    <source>
        <dbReference type="ARBA" id="ARBA00022695"/>
    </source>
</evidence>
<dbReference type="Pfam" id="PF14792">
    <property type="entry name" value="DNA_pol_B_palm"/>
    <property type="match status" value="1"/>
</dbReference>
<dbReference type="SUPFAM" id="SSF81301">
    <property type="entry name" value="Nucleotidyltransferase"/>
    <property type="match status" value="1"/>
</dbReference>
<dbReference type="InterPro" id="IPR043519">
    <property type="entry name" value="NT_sf"/>
</dbReference>
<evidence type="ECO:0000313" key="11">
    <source>
        <dbReference type="Proteomes" id="UP000176897"/>
    </source>
</evidence>
<evidence type="ECO:0000256" key="4">
    <source>
        <dbReference type="ARBA" id="ARBA00022763"/>
    </source>
</evidence>
<accession>A0A1F7UUY2</accession>
<feature type="domain" description="Polymerase/histidinol phosphatase N-terminal" evidence="8">
    <location>
        <begin position="362"/>
        <end position="445"/>
    </location>
</feature>
<dbReference type="InterPro" id="IPR028207">
    <property type="entry name" value="DNA_pol_B_palm_palm"/>
</dbReference>
<dbReference type="PIRSF" id="PIRSF005047">
    <property type="entry name" value="UCP005047_YshC"/>
    <property type="match status" value="1"/>
</dbReference>
<keyword evidence="5" id="KW-0239">DNA-directed DNA polymerase</keyword>
<dbReference type="InterPro" id="IPR010996">
    <property type="entry name" value="HHH_MUS81"/>
</dbReference>
<dbReference type="SMART" id="SM00483">
    <property type="entry name" value="POLXc"/>
    <property type="match status" value="1"/>
</dbReference>
<dbReference type="InterPro" id="IPR037160">
    <property type="entry name" value="DNA_Pol_thumb_sf"/>
</dbReference>
<comment type="caution">
    <text evidence="10">The sequence shown here is derived from an EMBL/GenBank/DDBJ whole genome shotgun (WGS) entry which is preliminary data.</text>
</comment>
<dbReference type="GO" id="GO:0042578">
    <property type="term" value="F:phosphoric ester hydrolase activity"/>
    <property type="evidence" value="ECO:0007669"/>
    <property type="project" value="TreeGrafter"/>
</dbReference>
<dbReference type="CDD" id="cd07436">
    <property type="entry name" value="PHP_PolX"/>
    <property type="match status" value="1"/>
</dbReference>
<dbReference type="EMBL" id="MGEJ01000001">
    <property type="protein sequence ID" value="OGL82066.1"/>
    <property type="molecule type" value="Genomic_DNA"/>
</dbReference>
<dbReference type="Gene3D" id="1.10.150.110">
    <property type="entry name" value="DNA polymerase beta, N-terminal domain-like"/>
    <property type="match status" value="1"/>
</dbReference>